<dbReference type="InterPro" id="IPR051104">
    <property type="entry name" value="FAD_monoxygenase"/>
</dbReference>
<feature type="domain" description="FAD-binding" evidence="4">
    <location>
        <begin position="7"/>
        <end position="179"/>
    </location>
</feature>
<evidence type="ECO:0000256" key="1">
    <source>
        <dbReference type="ARBA" id="ARBA00022630"/>
    </source>
</evidence>
<feature type="domain" description="FAD-binding" evidence="4">
    <location>
        <begin position="329"/>
        <end position="396"/>
    </location>
</feature>
<evidence type="ECO:0000256" key="3">
    <source>
        <dbReference type="ARBA" id="ARBA00023002"/>
    </source>
</evidence>
<dbReference type="SUPFAM" id="SSF54373">
    <property type="entry name" value="FAD-linked reductases, C-terminal domain"/>
    <property type="match status" value="1"/>
</dbReference>
<dbReference type="PANTHER" id="PTHR46720:SF3">
    <property type="entry name" value="FAD-BINDING DOMAIN-CONTAINING PROTEIN-RELATED"/>
    <property type="match status" value="1"/>
</dbReference>
<keyword evidence="6" id="KW-1185">Reference proteome</keyword>
<keyword evidence="1" id="KW-0285">Flavoprotein</keyword>
<keyword evidence="3" id="KW-0560">Oxidoreductase</keyword>
<dbReference type="Pfam" id="PF01494">
    <property type="entry name" value="FAD_binding_3"/>
    <property type="match status" value="2"/>
</dbReference>
<protein>
    <recommendedName>
        <fullName evidence="4">FAD-binding domain-containing protein</fullName>
    </recommendedName>
</protein>
<dbReference type="InterPro" id="IPR036188">
    <property type="entry name" value="FAD/NAD-bd_sf"/>
</dbReference>
<dbReference type="GO" id="GO:0016491">
    <property type="term" value="F:oxidoreductase activity"/>
    <property type="evidence" value="ECO:0007669"/>
    <property type="project" value="UniProtKB-KW"/>
</dbReference>
<dbReference type="EMBL" id="LVVM01001771">
    <property type="protein sequence ID" value="OJA17894.1"/>
    <property type="molecule type" value="Genomic_DNA"/>
</dbReference>
<dbReference type="STRING" id="180088.A0A1J8Q894"/>
<organism evidence="5 6">
    <name type="scientific">Rhizopogon vesiculosus</name>
    <dbReference type="NCBI Taxonomy" id="180088"/>
    <lineage>
        <taxon>Eukaryota</taxon>
        <taxon>Fungi</taxon>
        <taxon>Dikarya</taxon>
        <taxon>Basidiomycota</taxon>
        <taxon>Agaricomycotina</taxon>
        <taxon>Agaricomycetes</taxon>
        <taxon>Agaricomycetidae</taxon>
        <taxon>Boletales</taxon>
        <taxon>Suillineae</taxon>
        <taxon>Rhizopogonaceae</taxon>
        <taxon>Rhizopogon</taxon>
    </lineage>
</organism>
<evidence type="ECO:0000313" key="5">
    <source>
        <dbReference type="EMBL" id="OJA17894.1"/>
    </source>
</evidence>
<reference evidence="5 6" key="1">
    <citation type="submission" date="2016-03" db="EMBL/GenBank/DDBJ databases">
        <title>Comparative genomics of the ectomycorrhizal sister species Rhizopogon vinicolor and Rhizopogon vesiculosus (Basidiomycota: Boletales) reveals a divergence of the mating type B locus.</title>
        <authorList>
            <person name="Mujic A.B."/>
            <person name="Kuo A."/>
            <person name="Tritt A."/>
            <person name="Lipzen A."/>
            <person name="Chen C."/>
            <person name="Johnson J."/>
            <person name="Sharma A."/>
            <person name="Barry K."/>
            <person name="Grigoriev I.V."/>
            <person name="Spatafora J.W."/>
        </authorList>
    </citation>
    <scope>NUCLEOTIDE SEQUENCE [LARGE SCALE GENOMIC DNA]</scope>
    <source>
        <strain evidence="5 6">AM-OR11-056</strain>
    </source>
</reference>
<comment type="caution">
    <text evidence="5">The sequence shown here is derived from an EMBL/GenBank/DDBJ whole genome shotgun (WGS) entry which is preliminary data.</text>
</comment>
<dbReference type="AlphaFoldDB" id="A0A1J8Q894"/>
<dbReference type="Gene3D" id="3.50.50.60">
    <property type="entry name" value="FAD/NAD(P)-binding domain"/>
    <property type="match status" value="1"/>
</dbReference>
<evidence type="ECO:0000256" key="2">
    <source>
        <dbReference type="ARBA" id="ARBA00022827"/>
    </source>
</evidence>
<dbReference type="OrthoDB" id="417877at2759"/>
<dbReference type="SUPFAM" id="SSF51905">
    <property type="entry name" value="FAD/NAD(P)-binding domain"/>
    <property type="match status" value="1"/>
</dbReference>
<accession>A0A1J8Q894</accession>
<keyword evidence="2" id="KW-0274">FAD</keyword>
<evidence type="ECO:0000259" key="4">
    <source>
        <dbReference type="Pfam" id="PF01494"/>
    </source>
</evidence>
<evidence type="ECO:0000313" key="6">
    <source>
        <dbReference type="Proteomes" id="UP000183567"/>
    </source>
</evidence>
<dbReference type="GO" id="GO:0044550">
    <property type="term" value="P:secondary metabolite biosynthetic process"/>
    <property type="evidence" value="ECO:0007669"/>
    <property type="project" value="TreeGrafter"/>
</dbReference>
<dbReference type="PANTHER" id="PTHR46720">
    <property type="entry name" value="HYDROXYLASE, PUTATIVE (AFU_ORTHOLOGUE AFUA_3G01460)-RELATED"/>
    <property type="match status" value="1"/>
</dbReference>
<sequence length="454" mass="50558">MNSPRFRVAICGGGVGGLTFAVALSQYPDIIIDVYEAARSFQEIGAGIGMFTRAFKVLQKLGADVEQHLLQYSSSEWTEEFVSIIKSRKSDQPIGTELFELTAKGHLMRFHRPHFHGVLLSHLPSTCTIHNAKRLKSYTQPTDCSRNSPIALTFTDGSTAMCDILIGADGIKSAVRTCMLRELAESVEPGEKEFILSCIKPVWSGVTAYRALVPAEKLRACYPDHRALREHIQYMGRDIYFLTYPISRGKYVNCVGYTLQRDLLETIYEADGGTPRPSFEGKTNNEWVGELTAEQFVEPFKDLEEDAQRIFECVERGTIWAVHIVKILPSTNFGRVALLGDAAHAMLPFQGSGAGQSIEDAYLLATVLGHKATTLETVPRALAIYDKLRRPFFSDVALRARLTGQHCTFQADVPLHELGDAMSKNWEWTWLTELDDALEEAVKLVEDGSSVIIC</sequence>
<proteinExistence type="predicted"/>
<gene>
    <name evidence="5" type="ORF">AZE42_08682</name>
</gene>
<dbReference type="Proteomes" id="UP000183567">
    <property type="component" value="Unassembled WGS sequence"/>
</dbReference>
<dbReference type="PRINTS" id="PR00420">
    <property type="entry name" value="RNGMNOXGNASE"/>
</dbReference>
<dbReference type="GO" id="GO:0071949">
    <property type="term" value="F:FAD binding"/>
    <property type="evidence" value="ECO:0007669"/>
    <property type="project" value="InterPro"/>
</dbReference>
<name>A0A1J8Q894_9AGAM</name>
<dbReference type="InterPro" id="IPR002938">
    <property type="entry name" value="FAD-bd"/>
</dbReference>